<evidence type="ECO:0000259" key="4">
    <source>
        <dbReference type="PROSITE" id="PS50883"/>
    </source>
</evidence>
<evidence type="ECO:0008006" key="8">
    <source>
        <dbReference type="Google" id="ProtNLM"/>
    </source>
</evidence>
<name>A0A0S2TC63_9GAMM</name>
<reference evidence="6" key="1">
    <citation type="submission" date="2015-10" db="EMBL/GenBank/DDBJ databases">
        <title>Description of Candidatus Tenderia electrophaga gen. nov, sp. nov., an Uncultivated Electroautotroph from a Biocathode Enrichment.</title>
        <authorList>
            <person name="Eddie B.J."/>
            <person name="Malanoski A.P."/>
            <person name="Wang Z."/>
            <person name="Hall R.J."/>
            <person name="Oh S.D."/>
            <person name="Heiner C."/>
            <person name="Lin B."/>
            <person name="Strycharz-Glaven S.M."/>
        </authorList>
    </citation>
    <scope>NUCLEOTIDE SEQUENCE [LARGE SCALE GENOMIC DNA]</scope>
    <source>
        <strain evidence="6">NRL1</strain>
    </source>
</reference>
<keyword evidence="7" id="KW-1185">Reference proteome</keyword>
<dbReference type="Gene3D" id="3.20.20.450">
    <property type="entry name" value="EAL domain"/>
    <property type="match status" value="1"/>
</dbReference>
<dbReference type="CDD" id="cd00130">
    <property type="entry name" value="PAS"/>
    <property type="match status" value="3"/>
</dbReference>
<dbReference type="InterPro" id="IPR035919">
    <property type="entry name" value="EAL_sf"/>
</dbReference>
<feature type="domain" description="PAC" evidence="3">
    <location>
        <begin position="79"/>
        <end position="129"/>
    </location>
</feature>
<dbReference type="SMART" id="SM00091">
    <property type="entry name" value="PAS"/>
    <property type="match status" value="3"/>
</dbReference>
<evidence type="ECO:0000256" key="1">
    <source>
        <dbReference type="SAM" id="MobiDB-lite"/>
    </source>
</evidence>
<proteinExistence type="predicted"/>
<evidence type="ECO:0000259" key="5">
    <source>
        <dbReference type="PROSITE" id="PS50887"/>
    </source>
</evidence>
<organism evidence="6 7">
    <name type="scientific">Candidatus Tenderia electrophaga</name>
    <dbReference type="NCBI Taxonomy" id="1748243"/>
    <lineage>
        <taxon>Bacteria</taxon>
        <taxon>Pseudomonadati</taxon>
        <taxon>Pseudomonadota</taxon>
        <taxon>Gammaproteobacteria</taxon>
        <taxon>Candidatus Tenderiales</taxon>
        <taxon>Candidatus Tenderiaceae</taxon>
        <taxon>Candidatus Tenderia</taxon>
    </lineage>
</organism>
<dbReference type="SUPFAM" id="SSF141868">
    <property type="entry name" value="EAL domain-like"/>
    <property type="match status" value="1"/>
</dbReference>
<dbReference type="CDD" id="cd01948">
    <property type="entry name" value="EAL"/>
    <property type="match status" value="1"/>
</dbReference>
<dbReference type="PROSITE" id="PS50887">
    <property type="entry name" value="GGDEF"/>
    <property type="match status" value="1"/>
</dbReference>
<feature type="domain" description="PAS" evidence="2">
    <location>
        <begin position="256"/>
        <end position="305"/>
    </location>
</feature>
<dbReference type="Pfam" id="PF00990">
    <property type="entry name" value="GGDEF"/>
    <property type="match status" value="1"/>
</dbReference>
<evidence type="ECO:0000313" key="6">
    <source>
        <dbReference type="EMBL" id="ALP52753.1"/>
    </source>
</evidence>
<dbReference type="InterPro" id="IPR043128">
    <property type="entry name" value="Rev_trsase/Diguanyl_cyclase"/>
</dbReference>
<dbReference type="InterPro" id="IPR000160">
    <property type="entry name" value="GGDEF_dom"/>
</dbReference>
<sequence>MEDSFYRALYLHSNDGIMLLQNGRFVDCNQRLLQLLGRKRKQVVGHTPADISPPQQADGQDSKTKARDYVSRGLKGERQIFEWIHTRGDGSPIDIEVSLSKITHQGQAALLCHLRDITQRKRIENALKEREEQYRRIVQDQLDFIVRWLPDGTRTFVNDAYCRYFGKSRQELVGENLFPLIPPQQQQAVRDKIAALTPAQPLASDEHQAVTPSGELRWHHWLDRAFFNDAGHIVALQSVGRDIHDKKMAQEALRISEEKFSKAFHASPEAIIITRIEDGTILEANEGFTKISGYSIGETIGKSTLTLGIWANPMQRDEMLSIIRQHHSLRDFETKIRIKSGEIRDCLTSAEVIDFNGEGCLVSVTRDITDTKKITRALEYQATHDPLTGLYNRNWLKTRIDELVARDTPFALLILDLDQFKEINDTLGHHTGDHLLKQVGPKLKHTLEHLNGELARLGGDEFAMVLHDTCNQDDVASAAAETLKALEKPFYFESMRLELGASLGIAFFPEDGRDTHTLLRCADVAMYVSKEQRYGYSFYQTDIDRHSTRRLALISELRNAISDDQLRLCFQPKINLDSMELIGFEALVRWQHPQHGLIPPAQFVPFAELSESIHPMTYWVMENAIRECRKWHQRGHMISVSVNLSTRNLLNQDCSEKLETLLDRYGLAPEYVEFEITESALIKDPERVLKNLNRLHRTGAQLAIDDFGTGYSSMAYLKRMPLHALKIDLSFVTHMLQDKQDEIIVKSTINLAHNLGLTVVAEGVENRPTFDALRGCGCDVAQGYFIAAPLPQSELEAWINNNDWHTAKTRSRP</sequence>
<feature type="domain" description="PAS" evidence="2">
    <location>
        <begin position="130"/>
        <end position="200"/>
    </location>
</feature>
<dbReference type="Gene3D" id="3.30.70.270">
    <property type="match status" value="1"/>
</dbReference>
<dbReference type="InterPro" id="IPR000700">
    <property type="entry name" value="PAS-assoc_C"/>
</dbReference>
<dbReference type="Proteomes" id="UP000055136">
    <property type="component" value="Chromosome"/>
</dbReference>
<dbReference type="InterPro" id="IPR000014">
    <property type="entry name" value="PAS"/>
</dbReference>
<protein>
    <recommendedName>
        <fullName evidence="8">Diguanylate cyclase</fullName>
    </recommendedName>
</protein>
<dbReference type="SMART" id="SM00086">
    <property type="entry name" value="PAC"/>
    <property type="match status" value="3"/>
</dbReference>
<dbReference type="PANTHER" id="PTHR44757:SF2">
    <property type="entry name" value="BIOFILM ARCHITECTURE MAINTENANCE PROTEIN MBAA"/>
    <property type="match status" value="1"/>
</dbReference>
<dbReference type="PROSITE" id="PS50113">
    <property type="entry name" value="PAC"/>
    <property type="match status" value="2"/>
</dbReference>
<dbReference type="PROSITE" id="PS50112">
    <property type="entry name" value="PAS"/>
    <property type="match status" value="2"/>
</dbReference>
<dbReference type="InterPro" id="IPR035965">
    <property type="entry name" value="PAS-like_dom_sf"/>
</dbReference>
<dbReference type="InterPro" id="IPR052155">
    <property type="entry name" value="Biofilm_reg_signaling"/>
</dbReference>
<evidence type="ECO:0000259" key="2">
    <source>
        <dbReference type="PROSITE" id="PS50112"/>
    </source>
</evidence>
<dbReference type="NCBIfam" id="TIGR00229">
    <property type="entry name" value="sensory_box"/>
    <property type="match status" value="3"/>
</dbReference>
<dbReference type="EMBL" id="CP013099">
    <property type="protein sequence ID" value="ALP52753.1"/>
    <property type="molecule type" value="Genomic_DNA"/>
</dbReference>
<dbReference type="KEGG" id="tee:Tel_06065"/>
<dbReference type="InterPro" id="IPR013767">
    <property type="entry name" value="PAS_fold"/>
</dbReference>
<dbReference type="Gene3D" id="3.30.450.20">
    <property type="entry name" value="PAS domain"/>
    <property type="match status" value="3"/>
</dbReference>
<dbReference type="InterPro" id="IPR001633">
    <property type="entry name" value="EAL_dom"/>
</dbReference>
<dbReference type="Pfam" id="PF00563">
    <property type="entry name" value="EAL"/>
    <property type="match status" value="1"/>
</dbReference>
<dbReference type="AlphaFoldDB" id="A0A0S2TC63"/>
<dbReference type="Pfam" id="PF00989">
    <property type="entry name" value="PAS"/>
    <property type="match status" value="2"/>
</dbReference>
<dbReference type="GO" id="GO:0006355">
    <property type="term" value="P:regulation of DNA-templated transcription"/>
    <property type="evidence" value="ECO:0007669"/>
    <property type="project" value="InterPro"/>
</dbReference>
<dbReference type="SMART" id="SM00267">
    <property type="entry name" value="GGDEF"/>
    <property type="match status" value="1"/>
</dbReference>
<feature type="domain" description="EAL" evidence="4">
    <location>
        <begin position="550"/>
        <end position="803"/>
    </location>
</feature>
<dbReference type="InterPro" id="IPR001610">
    <property type="entry name" value="PAC"/>
</dbReference>
<feature type="domain" description="PAC" evidence="3">
    <location>
        <begin position="203"/>
        <end position="255"/>
    </location>
</feature>
<dbReference type="Pfam" id="PF13426">
    <property type="entry name" value="PAS_9"/>
    <property type="match status" value="1"/>
</dbReference>
<feature type="domain" description="GGDEF" evidence="5">
    <location>
        <begin position="408"/>
        <end position="541"/>
    </location>
</feature>
<gene>
    <name evidence="6" type="ORF">Tel_06065</name>
</gene>
<dbReference type="SUPFAM" id="SSF55073">
    <property type="entry name" value="Nucleotide cyclase"/>
    <property type="match status" value="1"/>
</dbReference>
<dbReference type="SMART" id="SM00052">
    <property type="entry name" value="EAL"/>
    <property type="match status" value="1"/>
</dbReference>
<accession>A0A0S2TC63</accession>
<dbReference type="PROSITE" id="PS50883">
    <property type="entry name" value="EAL"/>
    <property type="match status" value="1"/>
</dbReference>
<dbReference type="SUPFAM" id="SSF55785">
    <property type="entry name" value="PYP-like sensor domain (PAS domain)"/>
    <property type="match status" value="3"/>
</dbReference>
<feature type="region of interest" description="Disordered" evidence="1">
    <location>
        <begin position="44"/>
        <end position="66"/>
    </location>
</feature>
<dbReference type="CDD" id="cd01949">
    <property type="entry name" value="GGDEF"/>
    <property type="match status" value="1"/>
</dbReference>
<dbReference type="InterPro" id="IPR029787">
    <property type="entry name" value="Nucleotide_cyclase"/>
</dbReference>
<dbReference type="PANTHER" id="PTHR44757">
    <property type="entry name" value="DIGUANYLATE CYCLASE DGCP"/>
    <property type="match status" value="1"/>
</dbReference>
<dbReference type="STRING" id="1748243.Tel_06065"/>
<evidence type="ECO:0000313" key="7">
    <source>
        <dbReference type="Proteomes" id="UP000055136"/>
    </source>
</evidence>
<dbReference type="NCBIfam" id="TIGR00254">
    <property type="entry name" value="GGDEF"/>
    <property type="match status" value="1"/>
</dbReference>
<evidence type="ECO:0000259" key="3">
    <source>
        <dbReference type="PROSITE" id="PS50113"/>
    </source>
</evidence>